<keyword evidence="1" id="KW-1133">Transmembrane helix</keyword>
<comment type="caution">
    <text evidence="3">The sequence shown here is derived from an EMBL/GenBank/DDBJ whole genome shotgun (WGS) entry which is preliminary data.</text>
</comment>
<keyword evidence="1" id="KW-0812">Transmembrane</keyword>
<dbReference type="RefSeq" id="WP_101311337.1">
    <property type="nucleotide sequence ID" value="NZ_MVDE01000040.1"/>
</dbReference>
<feature type="transmembrane region" description="Helical" evidence="1">
    <location>
        <begin position="109"/>
        <end position="129"/>
    </location>
</feature>
<evidence type="ECO:0000313" key="3">
    <source>
        <dbReference type="EMBL" id="PKQ61921.1"/>
    </source>
</evidence>
<feature type="transmembrane region" description="Helical" evidence="1">
    <location>
        <begin position="6"/>
        <end position="24"/>
    </location>
</feature>
<keyword evidence="4" id="KW-1185">Reference proteome</keyword>
<evidence type="ECO:0000313" key="4">
    <source>
        <dbReference type="Proteomes" id="UP000233618"/>
    </source>
</evidence>
<accession>A0A2N3HV70</accession>
<dbReference type="AlphaFoldDB" id="A0A2N3HV70"/>
<feature type="domain" description="DUF2231" evidence="2">
    <location>
        <begin position="7"/>
        <end position="142"/>
    </location>
</feature>
<gene>
    <name evidence="3" type="ORF">BZG01_18490</name>
</gene>
<reference evidence="3 4" key="1">
    <citation type="journal article" date="2017" name="Front. Microbiol.">
        <title>Labilibaculum manganireducens gen. nov., sp. nov. and Labilibaculum filiforme sp. nov., Novel Bacteroidetes Isolated from Subsurface Sediments of the Baltic Sea.</title>
        <authorList>
            <person name="Vandieken V."/>
            <person name="Marshall I.P."/>
            <person name="Niemann H."/>
            <person name="Engelen B."/>
            <person name="Cypionka H."/>
        </authorList>
    </citation>
    <scope>NUCLEOTIDE SEQUENCE [LARGE SCALE GENOMIC DNA]</scope>
    <source>
        <strain evidence="3 4">59.10-2M</strain>
    </source>
</reference>
<feature type="transmembrane region" description="Helical" evidence="1">
    <location>
        <begin position="36"/>
        <end position="57"/>
    </location>
</feature>
<keyword evidence="1" id="KW-0472">Membrane</keyword>
<dbReference type="Proteomes" id="UP000233618">
    <property type="component" value="Unassembled WGS sequence"/>
</dbReference>
<name>A0A2N3HV70_9BACT</name>
<dbReference type="InterPro" id="IPR019251">
    <property type="entry name" value="DUF2231_TM"/>
</dbReference>
<evidence type="ECO:0000256" key="1">
    <source>
        <dbReference type="SAM" id="Phobius"/>
    </source>
</evidence>
<evidence type="ECO:0000259" key="2">
    <source>
        <dbReference type="Pfam" id="PF09990"/>
    </source>
</evidence>
<dbReference type="EMBL" id="MVDE01000040">
    <property type="protein sequence ID" value="PKQ61921.1"/>
    <property type="molecule type" value="Genomic_DNA"/>
</dbReference>
<proteinExistence type="predicted"/>
<dbReference type="Pfam" id="PF09990">
    <property type="entry name" value="DUF2231"/>
    <property type="match status" value="1"/>
</dbReference>
<sequence length="159" mass="17146">MFTATHLHAMIVHFPVALVLVAFVSELIGLIFKKQFYLQVSFYIIVLAGLGAVAAYLTGDAAGDGMDGGSLQRALEAHEESAAFTLWLTMAAAGVKIVLYYIKNEMRWLKILAFTLLFAAAGSVARTGYLGGQLVFKHAAGVELGIGNFDTLQNDEEDD</sequence>
<organism evidence="3 4">
    <name type="scientific">Labilibaculum manganireducens</name>
    <dbReference type="NCBI Taxonomy" id="1940525"/>
    <lineage>
        <taxon>Bacteria</taxon>
        <taxon>Pseudomonadati</taxon>
        <taxon>Bacteroidota</taxon>
        <taxon>Bacteroidia</taxon>
        <taxon>Marinilabiliales</taxon>
        <taxon>Marinifilaceae</taxon>
        <taxon>Labilibaculum</taxon>
    </lineage>
</organism>
<feature type="transmembrane region" description="Helical" evidence="1">
    <location>
        <begin position="82"/>
        <end position="102"/>
    </location>
</feature>
<protein>
    <recommendedName>
        <fullName evidence="2">DUF2231 domain-containing protein</fullName>
    </recommendedName>
</protein>